<organism evidence="2 3">
    <name type="scientific">Cyberlindnera jadinii (strain ATCC 18201 / CBS 1600 / BCRC 20928 / JCM 3617 / NBRC 0987 / NRRL Y-1542)</name>
    <name type="common">Torula yeast</name>
    <name type="synonym">Candida utilis</name>
    <dbReference type="NCBI Taxonomy" id="983966"/>
    <lineage>
        <taxon>Eukaryota</taxon>
        <taxon>Fungi</taxon>
        <taxon>Dikarya</taxon>
        <taxon>Ascomycota</taxon>
        <taxon>Saccharomycotina</taxon>
        <taxon>Saccharomycetes</taxon>
        <taxon>Phaffomycetales</taxon>
        <taxon>Phaffomycetaceae</taxon>
        <taxon>Cyberlindnera</taxon>
    </lineage>
</organism>
<dbReference type="Proteomes" id="UP000094389">
    <property type="component" value="Unassembled WGS sequence"/>
</dbReference>
<dbReference type="InterPro" id="IPR020999">
    <property type="entry name" value="Chitin_synth_reg_RCR"/>
</dbReference>
<feature type="non-terminal residue" evidence="2">
    <location>
        <position position="1"/>
    </location>
</feature>
<dbReference type="PANTHER" id="PTHR28187">
    <property type="entry name" value="PROTEIN RCR1-RELATED"/>
    <property type="match status" value="1"/>
</dbReference>
<keyword evidence="1" id="KW-0472">Membrane</keyword>
<proteinExistence type="predicted"/>
<dbReference type="Pfam" id="PF12273">
    <property type="entry name" value="RCR"/>
    <property type="match status" value="1"/>
</dbReference>
<gene>
    <name evidence="2" type="ORF">CYBJADRAFT_117100</name>
</gene>
<feature type="non-terminal residue" evidence="2">
    <location>
        <position position="131"/>
    </location>
</feature>
<dbReference type="GO" id="GO:0016192">
    <property type="term" value="P:vesicle-mediated transport"/>
    <property type="evidence" value="ECO:0007669"/>
    <property type="project" value="TreeGrafter"/>
</dbReference>
<reference evidence="2 3" key="1">
    <citation type="journal article" date="2016" name="Proc. Natl. Acad. Sci. U.S.A.">
        <title>Comparative genomics of biotechnologically important yeasts.</title>
        <authorList>
            <person name="Riley R."/>
            <person name="Haridas S."/>
            <person name="Wolfe K.H."/>
            <person name="Lopes M.R."/>
            <person name="Hittinger C.T."/>
            <person name="Goeker M."/>
            <person name="Salamov A.A."/>
            <person name="Wisecaver J.H."/>
            <person name="Long T.M."/>
            <person name="Calvey C.H."/>
            <person name="Aerts A.L."/>
            <person name="Barry K.W."/>
            <person name="Choi C."/>
            <person name="Clum A."/>
            <person name="Coughlan A.Y."/>
            <person name="Deshpande S."/>
            <person name="Douglass A.P."/>
            <person name="Hanson S.J."/>
            <person name="Klenk H.-P."/>
            <person name="LaButti K.M."/>
            <person name="Lapidus A."/>
            <person name="Lindquist E.A."/>
            <person name="Lipzen A.M."/>
            <person name="Meier-Kolthoff J.P."/>
            <person name="Ohm R.A."/>
            <person name="Otillar R.P."/>
            <person name="Pangilinan J.L."/>
            <person name="Peng Y."/>
            <person name="Rokas A."/>
            <person name="Rosa C.A."/>
            <person name="Scheuner C."/>
            <person name="Sibirny A.A."/>
            <person name="Slot J.C."/>
            <person name="Stielow J.B."/>
            <person name="Sun H."/>
            <person name="Kurtzman C.P."/>
            <person name="Blackwell M."/>
            <person name="Grigoriev I.V."/>
            <person name="Jeffries T.W."/>
        </authorList>
    </citation>
    <scope>NUCLEOTIDE SEQUENCE [LARGE SCALE GENOMIC DNA]</scope>
    <source>
        <strain evidence="3">ATCC 18201 / CBS 1600 / BCRC 20928 / JCM 3617 / NBRC 0987 / NRRL Y-1542</strain>
    </source>
</reference>
<keyword evidence="1" id="KW-1133">Transmembrane helix</keyword>
<keyword evidence="1" id="KW-0812">Transmembrane</keyword>
<keyword evidence="3" id="KW-1185">Reference proteome</keyword>
<dbReference type="AlphaFoldDB" id="A0A1E4S1F0"/>
<protein>
    <submittedName>
        <fullName evidence="2">Uncharacterized protein</fullName>
    </submittedName>
</protein>
<dbReference type="RefSeq" id="XP_020070330.1">
    <property type="nucleotide sequence ID" value="XM_020212221.1"/>
</dbReference>
<accession>A0A1E4S1F0</accession>
<dbReference type="PANTHER" id="PTHR28187:SF1">
    <property type="entry name" value="PROTEIN RCR1-RELATED"/>
    <property type="match status" value="1"/>
</dbReference>
<evidence type="ECO:0000256" key="1">
    <source>
        <dbReference type="SAM" id="Phobius"/>
    </source>
</evidence>
<dbReference type="OrthoDB" id="3980689at2759"/>
<sequence>SSSWEWARWIFFVLFIIALIALLMTAFRINRRRGRQGIAPIRGTAWMTPPSYYQAQNTRQDAYVPPYTEQTNDQDMGYYDNQGVFHMNDKVRQAPSYHLSTLVPDETGVSAPQTAATLTRDPNSSFDRDFN</sequence>
<dbReference type="GeneID" id="30986617"/>
<dbReference type="EMBL" id="KV453931">
    <property type="protein sequence ID" value="ODV73291.1"/>
    <property type="molecule type" value="Genomic_DNA"/>
</dbReference>
<evidence type="ECO:0000313" key="2">
    <source>
        <dbReference type="EMBL" id="ODV73291.1"/>
    </source>
</evidence>
<dbReference type="OMA" id="EWARWIF"/>
<feature type="transmembrane region" description="Helical" evidence="1">
    <location>
        <begin position="6"/>
        <end position="27"/>
    </location>
</feature>
<name>A0A1E4S1F0_CYBJN</name>
<evidence type="ECO:0000313" key="3">
    <source>
        <dbReference type="Proteomes" id="UP000094389"/>
    </source>
</evidence>